<protein>
    <submittedName>
        <fullName evidence="2">Uncharacterized protein</fullName>
    </submittedName>
</protein>
<keyword evidence="3" id="KW-1185">Reference proteome</keyword>
<dbReference type="Proteomes" id="UP001341840">
    <property type="component" value="Unassembled WGS sequence"/>
</dbReference>
<comment type="caution">
    <text evidence="2">The sequence shown here is derived from an EMBL/GenBank/DDBJ whole genome shotgun (WGS) entry which is preliminary data.</text>
</comment>
<sequence>MARKGKEIASASTPSRARSTKNSNRGRGKTFSADRFDNQIHYDRWRALERRGYVHEQIIRLLRARVLGLGWGFMHNPLVRINVTMEREFWARKWRIAPIECRLWHSQGIQARSWVSAGEFRRIVVGFKCLQEVLGVKFLGKTWDFEQNELILCRQNRFFMLGSRL</sequence>
<proteinExistence type="predicted"/>
<gene>
    <name evidence="2" type="ORF">PIB30_081039</name>
</gene>
<evidence type="ECO:0000256" key="1">
    <source>
        <dbReference type="SAM" id="MobiDB-lite"/>
    </source>
</evidence>
<reference evidence="2 3" key="1">
    <citation type="journal article" date="2023" name="Plants (Basel)">
        <title>Bridging the Gap: Combining Genomics and Transcriptomics Approaches to Understand Stylosanthes scabra, an Orphan Legume from the Brazilian Caatinga.</title>
        <authorList>
            <person name="Ferreira-Neto J.R.C."/>
            <person name="da Silva M.D."/>
            <person name="Binneck E."/>
            <person name="de Melo N.F."/>
            <person name="da Silva R.H."/>
            <person name="de Melo A.L.T.M."/>
            <person name="Pandolfi V."/>
            <person name="Bustamante F.O."/>
            <person name="Brasileiro-Vidal A.C."/>
            <person name="Benko-Iseppon A.M."/>
        </authorList>
    </citation>
    <scope>NUCLEOTIDE SEQUENCE [LARGE SCALE GENOMIC DNA]</scope>
    <source>
        <tissue evidence="2">Leaves</tissue>
    </source>
</reference>
<name>A0ABU6WUZ5_9FABA</name>
<organism evidence="2 3">
    <name type="scientific">Stylosanthes scabra</name>
    <dbReference type="NCBI Taxonomy" id="79078"/>
    <lineage>
        <taxon>Eukaryota</taxon>
        <taxon>Viridiplantae</taxon>
        <taxon>Streptophyta</taxon>
        <taxon>Embryophyta</taxon>
        <taxon>Tracheophyta</taxon>
        <taxon>Spermatophyta</taxon>
        <taxon>Magnoliopsida</taxon>
        <taxon>eudicotyledons</taxon>
        <taxon>Gunneridae</taxon>
        <taxon>Pentapetalae</taxon>
        <taxon>rosids</taxon>
        <taxon>fabids</taxon>
        <taxon>Fabales</taxon>
        <taxon>Fabaceae</taxon>
        <taxon>Papilionoideae</taxon>
        <taxon>50 kb inversion clade</taxon>
        <taxon>dalbergioids sensu lato</taxon>
        <taxon>Dalbergieae</taxon>
        <taxon>Pterocarpus clade</taxon>
        <taxon>Stylosanthes</taxon>
    </lineage>
</organism>
<feature type="region of interest" description="Disordered" evidence="1">
    <location>
        <begin position="1"/>
        <end position="31"/>
    </location>
</feature>
<evidence type="ECO:0000313" key="3">
    <source>
        <dbReference type="Proteomes" id="UP001341840"/>
    </source>
</evidence>
<evidence type="ECO:0000313" key="2">
    <source>
        <dbReference type="EMBL" id="MED6187908.1"/>
    </source>
</evidence>
<dbReference type="EMBL" id="JASCZI010182441">
    <property type="protein sequence ID" value="MED6187908.1"/>
    <property type="molecule type" value="Genomic_DNA"/>
</dbReference>
<accession>A0ABU6WUZ5</accession>